<evidence type="ECO:0000313" key="2">
    <source>
        <dbReference type="Proteomes" id="UP000029224"/>
    </source>
</evidence>
<gene>
    <name evidence="1" type="ORF">JCM19240_3905</name>
</gene>
<dbReference type="AlphaFoldDB" id="A0A090TDU5"/>
<evidence type="ECO:0000313" key="1">
    <source>
        <dbReference type="EMBL" id="GAL36939.1"/>
    </source>
</evidence>
<organism evidence="1 2">
    <name type="scientific">Vibrio maritimus</name>
    <dbReference type="NCBI Taxonomy" id="990268"/>
    <lineage>
        <taxon>Bacteria</taxon>
        <taxon>Pseudomonadati</taxon>
        <taxon>Pseudomonadota</taxon>
        <taxon>Gammaproteobacteria</taxon>
        <taxon>Vibrionales</taxon>
        <taxon>Vibrionaceae</taxon>
        <taxon>Vibrio</taxon>
    </lineage>
</organism>
<dbReference type="EMBL" id="BBMT01000013">
    <property type="protein sequence ID" value="GAL36939.1"/>
    <property type="molecule type" value="Genomic_DNA"/>
</dbReference>
<keyword evidence="2" id="KW-1185">Reference proteome</keyword>
<protein>
    <submittedName>
        <fullName evidence="1">Uncharacterized protein</fullName>
    </submittedName>
</protein>
<sequence>MSIENKVFCFCDKATSMFSPYSDKRVGLMTKTNGDNLNQ</sequence>
<name>A0A090TDU5_9VIBR</name>
<proteinExistence type="predicted"/>
<dbReference type="Proteomes" id="UP000029224">
    <property type="component" value="Unassembled WGS sequence"/>
</dbReference>
<reference evidence="1 2" key="2">
    <citation type="submission" date="2014-09" db="EMBL/GenBank/DDBJ databases">
        <authorList>
            <consortium name="NBRP consortium"/>
            <person name="Sawabe T."/>
            <person name="Meirelles P."/>
            <person name="Nakanishi M."/>
            <person name="Sayaka M."/>
            <person name="Hattori M."/>
            <person name="Ohkuma M."/>
        </authorList>
    </citation>
    <scope>NUCLEOTIDE SEQUENCE [LARGE SCALE GENOMIC DNA]</scope>
    <source>
        <strain evidence="1 2">JCM 19240</strain>
    </source>
</reference>
<reference evidence="1 2" key="1">
    <citation type="submission" date="2014-09" db="EMBL/GenBank/DDBJ databases">
        <title>Vibrio maritimus JCM 19240. (C210) whole genome shotgun sequence.</title>
        <authorList>
            <person name="Sawabe T."/>
            <person name="Meirelles P."/>
            <person name="Nakanishi M."/>
            <person name="Sayaka M."/>
            <person name="Hattori M."/>
            <person name="Ohkuma M."/>
        </authorList>
    </citation>
    <scope>NUCLEOTIDE SEQUENCE [LARGE SCALE GENOMIC DNA]</scope>
    <source>
        <strain evidence="1 2">JCM 19240</strain>
    </source>
</reference>
<comment type="caution">
    <text evidence="1">The sequence shown here is derived from an EMBL/GenBank/DDBJ whole genome shotgun (WGS) entry which is preliminary data.</text>
</comment>
<accession>A0A090TDU5</accession>